<dbReference type="RefSeq" id="WP_079442335.1">
    <property type="nucleotide sequence ID" value="NZ_MZGT01000129.1"/>
</dbReference>
<evidence type="ECO:0000313" key="2">
    <source>
        <dbReference type="Proteomes" id="UP000191056"/>
    </source>
</evidence>
<dbReference type="AlphaFoldDB" id="A0A1V4I5P6"/>
<organism evidence="1 2">
    <name type="scientific">Clostridium chromiireducens</name>
    <dbReference type="NCBI Taxonomy" id="225345"/>
    <lineage>
        <taxon>Bacteria</taxon>
        <taxon>Bacillati</taxon>
        <taxon>Bacillota</taxon>
        <taxon>Clostridia</taxon>
        <taxon>Eubacteriales</taxon>
        <taxon>Clostridiaceae</taxon>
        <taxon>Clostridium</taxon>
    </lineage>
</organism>
<keyword evidence="2" id="KW-1185">Reference proteome</keyword>
<dbReference type="Proteomes" id="UP000191056">
    <property type="component" value="Unassembled WGS sequence"/>
</dbReference>
<name>A0A1V4I5P6_9CLOT</name>
<dbReference type="STRING" id="225345.CLCHR_47090"/>
<accession>A0A1V4I5P6</accession>
<comment type="caution">
    <text evidence="1">The sequence shown here is derived from an EMBL/GenBank/DDBJ whole genome shotgun (WGS) entry which is preliminary data.</text>
</comment>
<gene>
    <name evidence="1" type="ORF">CLCHR_47090</name>
</gene>
<proteinExistence type="predicted"/>
<sequence length="125" mass="14893">MNSFENIEAYSWNHKRIEYASKIIDDSLIKYCETVIPIEIRIFFGIESCKPGDKVNIIILHNCQEYTGRIYFENNFNRSKLKLDKRFIDIIVEKIKKLNEVDGKIKLRFIKEKVNKYSTKIIVEV</sequence>
<protein>
    <submittedName>
        <fullName evidence="1">Uncharacterized protein</fullName>
    </submittedName>
</protein>
<reference evidence="1 2" key="1">
    <citation type="submission" date="2017-03" db="EMBL/GenBank/DDBJ databases">
        <title>Genome sequence of Clostridium chromiireducens DSM 23318.</title>
        <authorList>
            <person name="Poehlein A."/>
            <person name="Daniel R."/>
        </authorList>
    </citation>
    <scope>NUCLEOTIDE SEQUENCE [LARGE SCALE GENOMIC DNA]</scope>
    <source>
        <strain evidence="1 2">DSM 23318</strain>
    </source>
</reference>
<evidence type="ECO:0000313" key="1">
    <source>
        <dbReference type="EMBL" id="OPJ55204.1"/>
    </source>
</evidence>
<dbReference type="EMBL" id="MZGT01000129">
    <property type="protein sequence ID" value="OPJ55204.1"/>
    <property type="molecule type" value="Genomic_DNA"/>
</dbReference>